<protein>
    <submittedName>
        <fullName evidence="1">Uncharacterized protein</fullName>
    </submittedName>
</protein>
<name>A0A2C9WK01_MANES</name>
<sequence>MALLSTHILQVSSFFGTNRAGLVGNSEPGSCKRLNLLFVSCQNLAETKMPRAPFFPLEIPLPNSCNPEVLPEETLSLSHTVRSPVREYSITELGSGFCLALPNPSSTSSHQRWLQ</sequence>
<organism evidence="1">
    <name type="scientific">Manihot esculenta</name>
    <name type="common">Cassava</name>
    <name type="synonym">Jatropha manihot</name>
    <dbReference type="NCBI Taxonomy" id="3983"/>
    <lineage>
        <taxon>Eukaryota</taxon>
        <taxon>Viridiplantae</taxon>
        <taxon>Streptophyta</taxon>
        <taxon>Embryophyta</taxon>
        <taxon>Tracheophyta</taxon>
        <taxon>Spermatophyta</taxon>
        <taxon>Magnoliopsida</taxon>
        <taxon>eudicotyledons</taxon>
        <taxon>Gunneridae</taxon>
        <taxon>Pentapetalae</taxon>
        <taxon>rosids</taxon>
        <taxon>fabids</taxon>
        <taxon>Malpighiales</taxon>
        <taxon>Euphorbiaceae</taxon>
        <taxon>Crotonoideae</taxon>
        <taxon>Manihoteae</taxon>
        <taxon>Manihot</taxon>
    </lineage>
</organism>
<dbReference type="EMBL" id="CM004387">
    <property type="protein sequence ID" value="OAY59482.1"/>
    <property type="molecule type" value="Genomic_DNA"/>
</dbReference>
<gene>
    <name evidence="1" type="ORF">MANES_01G035300</name>
</gene>
<dbReference type="AlphaFoldDB" id="A0A2C9WK01"/>
<reference evidence="1" key="1">
    <citation type="submission" date="2016-02" db="EMBL/GenBank/DDBJ databases">
        <title>WGS assembly of Manihot esculenta.</title>
        <authorList>
            <person name="Bredeson J.V."/>
            <person name="Prochnik S.E."/>
            <person name="Lyons J.B."/>
            <person name="Schmutz J."/>
            <person name="Grimwood J."/>
            <person name="Vrebalov J."/>
            <person name="Bart R.S."/>
            <person name="Amuge T."/>
            <person name="Ferguson M.E."/>
            <person name="Green R."/>
            <person name="Putnam N."/>
            <person name="Stites J."/>
            <person name="Rounsley S."/>
            <person name="Rokhsar D.S."/>
        </authorList>
    </citation>
    <scope>NUCLEOTIDE SEQUENCE [LARGE SCALE GENOMIC DNA]</scope>
    <source>
        <tissue evidence="1">Leaf</tissue>
    </source>
</reference>
<proteinExistence type="predicted"/>
<evidence type="ECO:0000313" key="1">
    <source>
        <dbReference type="EMBL" id="OAY59482.1"/>
    </source>
</evidence>
<accession>A0A2C9WK01</accession>